<dbReference type="AlphaFoldDB" id="A0A290PMZ3"/>
<dbReference type="GO" id="GO:0007165">
    <property type="term" value="P:signal transduction"/>
    <property type="evidence" value="ECO:0007669"/>
    <property type="project" value="UniProtKB-ARBA"/>
</dbReference>
<dbReference type="EMBL" id="CP034672">
    <property type="protein sequence ID" value="AZS23656.1"/>
    <property type="molecule type" value="Genomic_DNA"/>
</dbReference>
<dbReference type="InterPro" id="IPR029787">
    <property type="entry name" value="Nucleotide_cyclase"/>
</dbReference>
<dbReference type="SUPFAM" id="SSF55073">
    <property type="entry name" value="Nucleotide cyclase"/>
    <property type="match status" value="1"/>
</dbReference>
<evidence type="ECO:0000313" key="13">
    <source>
        <dbReference type="Proteomes" id="UP000256923"/>
    </source>
</evidence>
<dbReference type="PROSITE" id="PS50839">
    <property type="entry name" value="CHASE"/>
    <property type="match status" value="1"/>
</dbReference>
<name>A0A290PMZ3_VIBAN</name>
<dbReference type="SMART" id="SM01079">
    <property type="entry name" value="CHASE"/>
    <property type="match status" value="1"/>
</dbReference>
<feature type="domain" description="CHASE" evidence="9">
    <location>
        <begin position="72"/>
        <end position="293"/>
    </location>
</feature>
<evidence type="ECO:0000259" key="9">
    <source>
        <dbReference type="PROSITE" id="PS50839"/>
    </source>
</evidence>
<dbReference type="Proteomes" id="UP000726136">
    <property type="component" value="Unassembled WGS sequence"/>
</dbReference>
<evidence type="ECO:0000313" key="14">
    <source>
        <dbReference type="Proteomes" id="UP000726136"/>
    </source>
</evidence>
<comment type="cofactor">
    <cofactor evidence="1">
        <name>Mg(2+)</name>
        <dbReference type="ChEBI" id="CHEBI:18420"/>
    </cofactor>
</comment>
<gene>
    <name evidence="11" type="ORF">DYL72_00380</name>
    <name evidence="12" type="ORF">EAY46_00935</name>
</gene>
<dbReference type="PANTHER" id="PTHR45138:SF9">
    <property type="entry name" value="DIGUANYLATE CYCLASE DGCM-RELATED"/>
    <property type="match status" value="1"/>
</dbReference>
<dbReference type="CDD" id="cd01949">
    <property type="entry name" value="GGDEF"/>
    <property type="match status" value="1"/>
</dbReference>
<dbReference type="InterPro" id="IPR000160">
    <property type="entry name" value="GGDEF_dom"/>
</dbReference>
<comment type="catalytic activity">
    <reaction evidence="7">
        <text>2 GTP = 3',3'-c-di-GMP + 2 diphosphate</text>
        <dbReference type="Rhea" id="RHEA:24898"/>
        <dbReference type="ChEBI" id="CHEBI:33019"/>
        <dbReference type="ChEBI" id="CHEBI:37565"/>
        <dbReference type="ChEBI" id="CHEBI:58805"/>
        <dbReference type="EC" id="2.7.7.65"/>
    </reaction>
</comment>
<dbReference type="RefSeq" id="WP_019282141.1">
    <property type="nucleotide sequence ID" value="NZ_CP022099.1"/>
</dbReference>
<keyword evidence="5 8" id="KW-1133">Transmembrane helix</keyword>
<dbReference type="Gene3D" id="3.30.70.270">
    <property type="match status" value="1"/>
</dbReference>
<keyword evidence="14" id="KW-1185">Reference proteome</keyword>
<dbReference type="Pfam" id="PF03924">
    <property type="entry name" value="CHASE"/>
    <property type="match status" value="1"/>
</dbReference>
<feature type="domain" description="GGDEF" evidence="10">
    <location>
        <begin position="377"/>
        <end position="507"/>
    </location>
</feature>
<dbReference type="SMART" id="SM00267">
    <property type="entry name" value="GGDEF"/>
    <property type="match status" value="1"/>
</dbReference>
<dbReference type="InterPro" id="IPR043128">
    <property type="entry name" value="Rev_trsase/Diguanyl_cyclase"/>
</dbReference>
<dbReference type="GO" id="GO:0052621">
    <property type="term" value="F:diguanylate cyclase activity"/>
    <property type="evidence" value="ECO:0007669"/>
    <property type="project" value="UniProtKB-EC"/>
</dbReference>
<dbReference type="FunFam" id="3.30.70.270:FF:000001">
    <property type="entry name" value="Diguanylate cyclase domain protein"/>
    <property type="match status" value="1"/>
</dbReference>
<keyword evidence="4 8" id="KW-0812">Transmembrane</keyword>
<evidence type="ECO:0000313" key="11">
    <source>
        <dbReference type="EMBL" id="AZS23656.1"/>
    </source>
</evidence>
<dbReference type="EC" id="2.7.7.65" evidence="3"/>
<dbReference type="InterPro" id="IPR006189">
    <property type="entry name" value="CHASE_dom"/>
</dbReference>
<protein>
    <recommendedName>
        <fullName evidence="3">diguanylate cyclase</fullName>
        <ecNumber evidence="3">2.7.7.65</ecNumber>
    </recommendedName>
</protein>
<evidence type="ECO:0000259" key="10">
    <source>
        <dbReference type="PROSITE" id="PS50887"/>
    </source>
</evidence>
<dbReference type="Pfam" id="PF00990">
    <property type="entry name" value="GGDEF"/>
    <property type="match status" value="1"/>
</dbReference>
<evidence type="ECO:0000256" key="4">
    <source>
        <dbReference type="ARBA" id="ARBA00022692"/>
    </source>
</evidence>
<dbReference type="PANTHER" id="PTHR45138">
    <property type="entry name" value="REGULATORY COMPONENTS OF SENSORY TRANSDUCTION SYSTEM"/>
    <property type="match status" value="1"/>
</dbReference>
<dbReference type="NCBIfam" id="TIGR00254">
    <property type="entry name" value="GGDEF"/>
    <property type="match status" value="1"/>
</dbReference>
<dbReference type="InterPro" id="IPR050469">
    <property type="entry name" value="Diguanylate_Cyclase"/>
</dbReference>
<dbReference type="Gene3D" id="3.30.450.350">
    <property type="entry name" value="CHASE domain"/>
    <property type="match status" value="1"/>
</dbReference>
<reference evidence="12 14" key="2">
    <citation type="journal article" date="2021" name="PeerJ">
        <title>Analysis of 44 Vibrio anguillarum genomes reveals high genetic diversity.</title>
        <authorList>
            <person name="Hansen M.J."/>
            <person name="Dalsgaard I."/>
        </authorList>
    </citation>
    <scope>NUCLEOTIDE SEQUENCE [LARGE SCALE GENOMIC DNA]</scope>
    <source>
        <strain evidence="12 14">040915-1/1B</strain>
    </source>
</reference>
<reference evidence="11 13" key="1">
    <citation type="submission" date="2018-12" db="EMBL/GenBank/DDBJ databases">
        <title>Characterization and Draft Genome of Vibrio anguillarum J360 Marine Pathogen Isolated from an Outbreak in Lumpfish (Cyclopterus lumpus).</title>
        <authorList>
            <person name="Vasquez J.I."/>
            <person name="Cao T."/>
            <person name="Chakraborty S."/>
            <person name="Gnanagobal H."/>
            <person name="Wescot J."/>
            <person name="Boyce D."/>
            <person name="Santander J."/>
        </authorList>
    </citation>
    <scope>NUCLEOTIDE SEQUENCE [LARGE SCALE GENOMIC DNA]</scope>
    <source>
        <strain evidence="11 13">J360</strain>
    </source>
</reference>
<evidence type="ECO:0000256" key="1">
    <source>
        <dbReference type="ARBA" id="ARBA00001946"/>
    </source>
</evidence>
<sequence length="507" mass="57365">MLESDKKVIYPLCISIITLMMTASVISLLYINQKNHIVMLFDSHAEHQASILDTLVGNDVSFIGSAANFLHATEGGNVQGFDVFAHGVMSTSYSLIGLQWLAKVTKDDADEFVTLMRDRLPQFELFTVPKAGQKVIGFSEENEQPVYVLSDIYPQTKSNLELLGFYSLRPRFQRIAAHIESTGLPAISDKVRLLQDGIEAHHKKDGLLVYHPVFNYNKQEMIGVVVGVIRLSTYFDGLVSRTASDHRLYMKVTDLGFDAEDDPILFQSPDWDSIKGIEIEKRLSLPNRDWKIDFKFSEPIASNIQWILVALSVGGLIISILLGYVVYLLMREKLHLSEMLEERTEELRFLADHDSLTGLYNRRAFGRLLQENVLQKKAFSLVMFDVDDFKLINDNHSHIAGDEMLIHITTVISRHMGNNDVLARLGGDEFCIICELSELQPLQCYLETLRAAVESTGYEFMDEVLYCTLSIGAAINHTYDQESLLHLADSKLYESKENGRNRVSIAQ</sequence>
<proteinExistence type="predicted"/>
<dbReference type="EMBL" id="RDPI01000002">
    <property type="protein sequence ID" value="MBF4371656.1"/>
    <property type="molecule type" value="Genomic_DNA"/>
</dbReference>
<comment type="subcellular location">
    <subcellularLocation>
        <location evidence="2">Membrane</location>
    </subcellularLocation>
</comment>
<evidence type="ECO:0000256" key="6">
    <source>
        <dbReference type="ARBA" id="ARBA00023136"/>
    </source>
</evidence>
<evidence type="ECO:0000256" key="7">
    <source>
        <dbReference type="ARBA" id="ARBA00034247"/>
    </source>
</evidence>
<evidence type="ECO:0000256" key="5">
    <source>
        <dbReference type="ARBA" id="ARBA00022989"/>
    </source>
</evidence>
<evidence type="ECO:0000256" key="8">
    <source>
        <dbReference type="SAM" id="Phobius"/>
    </source>
</evidence>
<accession>A0A290PMZ3</accession>
<evidence type="ECO:0000256" key="2">
    <source>
        <dbReference type="ARBA" id="ARBA00004370"/>
    </source>
</evidence>
<evidence type="ECO:0000313" key="12">
    <source>
        <dbReference type="EMBL" id="MBF4371656.1"/>
    </source>
</evidence>
<dbReference type="Proteomes" id="UP000256923">
    <property type="component" value="Chromosome 1"/>
</dbReference>
<dbReference type="GO" id="GO:1902201">
    <property type="term" value="P:negative regulation of bacterial-type flagellum-dependent cell motility"/>
    <property type="evidence" value="ECO:0007669"/>
    <property type="project" value="TreeGrafter"/>
</dbReference>
<organism evidence="11 13">
    <name type="scientific">Vibrio anguillarum</name>
    <name type="common">Listonella anguillarum</name>
    <dbReference type="NCBI Taxonomy" id="55601"/>
    <lineage>
        <taxon>Bacteria</taxon>
        <taxon>Pseudomonadati</taxon>
        <taxon>Pseudomonadota</taxon>
        <taxon>Gammaproteobacteria</taxon>
        <taxon>Vibrionales</taxon>
        <taxon>Vibrionaceae</taxon>
        <taxon>Vibrio</taxon>
    </lineage>
</organism>
<dbReference type="GO" id="GO:0005886">
    <property type="term" value="C:plasma membrane"/>
    <property type="evidence" value="ECO:0007669"/>
    <property type="project" value="TreeGrafter"/>
</dbReference>
<dbReference type="PROSITE" id="PS50887">
    <property type="entry name" value="GGDEF"/>
    <property type="match status" value="1"/>
</dbReference>
<keyword evidence="6 8" id="KW-0472">Membrane</keyword>
<evidence type="ECO:0000256" key="3">
    <source>
        <dbReference type="ARBA" id="ARBA00012528"/>
    </source>
</evidence>
<feature type="transmembrane region" description="Helical" evidence="8">
    <location>
        <begin position="306"/>
        <end position="330"/>
    </location>
</feature>
<dbReference type="GO" id="GO:0043709">
    <property type="term" value="P:cell adhesion involved in single-species biofilm formation"/>
    <property type="evidence" value="ECO:0007669"/>
    <property type="project" value="TreeGrafter"/>
</dbReference>
<feature type="transmembrane region" description="Helical" evidence="8">
    <location>
        <begin position="12"/>
        <end position="31"/>
    </location>
</feature>
<dbReference type="InterPro" id="IPR042240">
    <property type="entry name" value="CHASE_sf"/>
</dbReference>